<protein>
    <submittedName>
        <fullName evidence="7">MFS transporter</fullName>
    </submittedName>
</protein>
<dbReference type="SUPFAM" id="SSF103473">
    <property type="entry name" value="MFS general substrate transporter"/>
    <property type="match status" value="1"/>
</dbReference>
<feature type="transmembrane region" description="Helical" evidence="5">
    <location>
        <begin position="232"/>
        <end position="253"/>
    </location>
</feature>
<sequence>MTEQRWAPTFAGLVAALLCTFTAVGMVIPIIPKLVTDELDGSAFEVGVTFTVSGVVALLVRPYAGQLAQRTGCRRVMLFGAVLVVATAGLYALPLGLAGLYAARVLLGVGEAMLFMAGSLWTVSLAPQDRRAQIVGFYGLAMWSGFALGPVLGELVHRAGSFEAVWVAVAVLPAVAFCVILGLTDRVERGAAVSRKLLPRSAVLPGVSLACGSFGYAMVAGFAALAMTDRGVAHGSVVVSAFGAAYVTVRVVAGRIPDRVGALPVVVFSASVEAVGMVLIAFANDLWLAALGALIAGGGFTLLYPALALITIDAAPAAERGAALGAVTSFFDVAIGLAGLIGGALAEVSYTLAFLLAAGAVLGSLYAGTAAARGAPARDPAAA</sequence>
<dbReference type="Proteomes" id="UP001500443">
    <property type="component" value="Unassembled WGS sequence"/>
</dbReference>
<keyword evidence="2 5" id="KW-0812">Transmembrane</keyword>
<dbReference type="PANTHER" id="PTHR23531:SF1">
    <property type="entry name" value="QUINOLENE RESISTANCE PROTEIN NORA"/>
    <property type="match status" value="1"/>
</dbReference>
<evidence type="ECO:0000256" key="1">
    <source>
        <dbReference type="ARBA" id="ARBA00004651"/>
    </source>
</evidence>
<feature type="transmembrane region" description="Helical" evidence="5">
    <location>
        <begin position="12"/>
        <end position="31"/>
    </location>
</feature>
<accession>A0ABN2YKB9</accession>
<dbReference type="EMBL" id="BAAAPF010000118">
    <property type="protein sequence ID" value="GAA2128782.1"/>
    <property type="molecule type" value="Genomic_DNA"/>
</dbReference>
<keyword evidence="4 5" id="KW-0472">Membrane</keyword>
<feature type="transmembrane region" description="Helical" evidence="5">
    <location>
        <begin position="288"/>
        <end position="310"/>
    </location>
</feature>
<name>A0ABN2YKB9_9ACTN</name>
<dbReference type="Pfam" id="PF07690">
    <property type="entry name" value="MFS_1"/>
    <property type="match status" value="2"/>
</dbReference>
<dbReference type="PROSITE" id="PS50850">
    <property type="entry name" value="MFS"/>
    <property type="match status" value="1"/>
</dbReference>
<dbReference type="Gene3D" id="1.20.1250.20">
    <property type="entry name" value="MFS general substrate transporter like domains"/>
    <property type="match status" value="2"/>
</dbReference>
<dbReference type="InterPro" id="IPR011701">
    <property type="entry name" value="MFS"/>
</dbReference>
<evidence type="ECO:0000256" key="4">
    <source>
        <dbReference type="ARBA" id="ARBA00023136"/>
    </source>
</evidence>
<evidence type="ECO:0000256" key="3">
    <source>
        <dbReference type="ARBA" id="ARBA00022989"/>
    </source>
</evidence>
<proteinExistence type="predicted"/>
<dbReference type="RefSeq" id="WP_344291036.1">
    <property type="nucleotide sequence ID" value="NZ_BAAAPF010000118.1"/>
</dbReference>
<feature type="transmembrane region" description="Helical" evidence="5">
    <location>
        <begin position="164"/>
        <end position="183"/>
    </location>
</feature>
<reference evidence="7 8" key="1">
    <citation type="journal article" date="2019" name="Int. J. Syst. Evol. Microbiol.">
        <title>The Global Catalogue of Microorganisms (GCM) 10K type strain sequencing project: providing services to taxonomists for standard genome sequencing and annotation.</title>
        <authorList>
            <consortium name="The Broad Institute Genomics Platform"/>
            <consortium name="The Broad Institute Genome Sequencing Center for Infectious Disease"/>
            <person name="Wu L."/>
            <person name="Ma J."/>
        </authorList>
    </citation>
    <scope>NUCLEOTIDE SEQUENCE [LARGE SCALE GENOMIC DNA]</scope>
    <source>
        <strain evidence="7 8">JCM 15481</strain>
    </source>
</reference>
<dbReference type="InterPro" id="IPR036259">
    <property type="entry name" value="MFS_trans_sf"/>
</dbReference>
<keyword evidence="8" id="KW-1185">Reference proteome</keyword>
<evidence type="ECO:0000256" key="5">
    <source>
        <dbReference type="SAM" id="Phobius"/>
    </source>
</evidence>
<feature type="transmembrane region" description="Helical" evidence="5">
    <location>
        <begin position="260"/>
        <end position="282"/>
    </location>
</feature>
<feature type="transmembrane region" description="Helical" evidence="5">
    <location>
        <begin position="135"/>
        <end position="152"/>
    </location>
</feature>
<gene>
    <name evidence="7" type="ORF">GCM10009802_36280</name>
</gene>
<feature type="transmembrane region" description="Helical" evidence="5">
    <location>
        <begin position="43"/>
        <end position="64"/>
    </location>
</feature>
<feature type="transmembrane region" description="Helical" evidence="5">
    <location>
        <begin position="76"/>
        <end position="95"/>
    </location>
</feature>
<feature type="transmembrane region" description="Helical" evidence="5">
    <location>
        <begin position="101"/>
        <end position="123"/>
    </location>
</feature>
<feature type="transmembrane region" description="Helical" evidence="5">
    <location>
        <begin position="348"/>
        <end position="368"/>
    </location>
</feature>
<evidence type="ECO:0000259" key="6">
    <source>
        <dbReference type="PROSITE" id="PS50850"/>
    </source>
</evidence>
<feature type="domain" description="Major facilitator superfamily (MFS) profile" evidence="6">
    <location>
        <begin position="9"/>
        <end position="375"/>
    </location>
</feature>
<keyword evidence="3 5" id="KW-1133">Transmembrane helix</keyword>
<evidence type="ECO:0000313" key="8">
    <source>
        <dbReference type="Proteomes" id="UP001500443"/>
    </source>
</evidence>
<evidence type="ECO:0000256" key="2">
    <source>
        <dbReference type="ARBA" id="ARBA00022692"/>
    </source>
</evidence>
<feature type="transmembrane region" description="Helical" evidence="5">
    <location>
        <begin position="322"/>
        <end position="342"/>
    </location>
</feature>
<evidence type="ECO:0000313" key="7">
    <source>
        <dbReference type="EMBL" id="GAA2128782.1"/>
    </source>
</evidence>
<dbReference type="InterPro" id="IPR052714">
    <property type="entry name" value="MFS_Exporter"/>
</dbReference>
<dbReference type="InterPro" id="IPR020846">
    <property type="entry name" value="MFS_dom"/>
</dbReference>
<comment type="subcellular location">
    <subcellularLocation>
        <location evidence="1">Cell membrane</location>
        <topology evidence="1">Multi-pass membrane protein</topology>
    </subcellularLocation>
</comment>
<dbReference type="PANTHER" id="PTHR23531">
    <property type="entry name" value="QUINOLENE RESISTANCE PROTEIN NORA"/>
    <property type="match status" value="1"/>
</dbReference>
<organism evidence="7 8">
    <name type="scientific">Streptomyces synnematoformans</name>
    <dbReference type="NCBI Taxonomy" id="415721"/>
    <lineage>
        <taxon>Bacteria</taxon>
        <taxon>Bacillati</taxon>
        <taxon>Actinomycetota</taxon>
        <taxon>Actinomycetes</taxon>
        <taxon>Kitasatosporales</taxon>
        <taxon>Streptomycetaceae</taxon>
        <taxon>Streptomyces</taxon>
    </lineage>
</organism>
<feature type="transmembrane region" description="Helical" evidence="5">
    <location>
        <begin position="203"/>
        <end position="226"/>
    </location>
</feature>
<comment type="caution">
    <text evidence="7">The sequence shown here is derived from an EMBL/GenBank/DDBJ whole genome shotgun (WGS) entry which is preliminary data.</text>
</comment>